<evidence type="ECO:0000256" key="7">
    <source>
        <dbReference type="PROSITE-ProRule" id="PRU00042"/>
    </source>
</evidence>
<keyword evidence="4 7" id="KW-0863">Zinc-finger</keyword>
<dbReference type="PROSITE" id="PS00028">
    <property type="entry name" value="ZINC_FINGER_C2H2_1"/>
    <property type="match status" value="2"/>
</dbReference>
<keyword evidence="3" id="KW-0677">Repeat</keyword>
<dbReference type="InterPro" id="IPR050888">
    <property type="entry name" value="ZnF_C2H2-type_TF"/>
</dbReference>
<dbReference type="EMBL" id="GL876968">
    <property type="protein sequence ID" value="KLU85573.1"/>
    <property type="molecule type" value="Genomic_DNA"/>
</dbReference>
<dbReference type="PROSITE" id="PS50157">
    <property type="entry name" value="ZINC_FINGER_C2H2_2"/>
    <property type="match status" value="1"/>
</dbReference>
<evidence type="ECO:0000256" key="2">
    <source>
        <dbReference type="ARBA" id="ARBA00022723"/>
    </source>
</evidence>
<evidence type="ECO:0000256" key="6">
    <source>
        <dbReference type="ARBA" id="ARBA00023242"/>
    </source>
</evidence>
<dbReference type="Pfam" id="PF12874">
    <property type="entry name" value="zf-met"/>
    <property type="match status" value="1"/>
</dbReference>
<keyword evidence="5" id="KW-0862">Zinc</keyword>
<reference evidence="10" key="4">
    <citation type="journal article" date="2015" name="G3 (Bethesda)">
        <title>Genome sequences of three phytopathogenic species of the Magnaporthaceae family of fungi.</title>
        <authorList>
            <person name="Okagaki L.H."/>
            <person name="Nunes C.C."/>
            <person name="Sailsbery J."/>
            <person name="Clay B."/>
            <person name="Brown D."/>
            <person name="John T."/>
            <person name="Oh Y."/>
            <person name="Young N."/>
            <person name="Fitzgerald M."/>
            <person name="Haas B.J."/>
            <person name="Zeng Q."/>
            <person name="Young S."/>
            <person name="Adiconis X."/>
            <person name="Fan L."/>
            <person name="Levin J.Z."/>
            <person name="Mitchell T.K."/>
            <person name="Okubara P.A."/>
            <person name="Farman M.L."/>
            <person name="Kohn L.M."/>
            <person name="Birren B."/>
            <person name="Ma L.-J."/>
            <person name="Dean R.A."/>
        </authorList>
    </citation>
    <scope>NUCLEOTIDE SEQUENCE</scope>
    <source>
        <strain evidence="10">ATCC 64411 / 73-15</strain>
    </source>
</reference>
<gene>
    <name evidence="9" type="ORF">MAPG_04596</name>
</gene>
<dbReference type="STRING" id="644358.A0A0C4DX58"/>
<evidence type="ECO:0000259" key="8">
    <source>
        <dbReference type="PROSITE" id="PS50157"/>
    </source>
</evidence>
<dbReference type="EnsemblFungi" id="MAPG_04596T0">
    <property type="protein sequence ID" value="MAPG_04596T0"/>
    <property type="gene ID" value="MAPG_04596"/>
</dbReference>
<reference evidence="10" key="5">
    <citation type="submission" date="2015-06" db="UniProtKB">
        <authorList>
            <consortium name="EnsemblFungi"/>
        </authorList>
    </citation>
    <scope>IDENTIFICATION</scope>
    <source>
        <strain evidence="10">ATCC 64411</strain>
    </source>
</reference>
<evidence type="ECO:0000313" key="9">
    <source>
        <dbReference type="EMBL" id="KLU85573.1"/>
    </source>
</evidence>
<sequence length="234" mass="26828">MGATCWDCGKYFRSGWGAVNNHQFSTSCAECRWCSDKFDSPRDRLEHEILDHAYCGDCDREFRNVNNARMHLHSRAHGADSIECPLCSKRYTAAAGVVSHLEAGGCPNARHLSRDALYRFVRSRDPHGIISKRLIGWHGESQFEATDRTWNGYGYECYFCHREFNKLHSLNQHLSSPAHQQAYYHCPKSSCRSEFRTLASFVNHLESESCGYMRFSEVQNQAAQMIRGGRLIGY</sequence>
<dbReference type="VEuPathDB" id="FungiDB:MAPG_04596"/>
<dbReference type="OMA" id="ALDHWAP"/>
<dbReference type="EMBL" id="ADBL01001078">
    <property type="status" value="NOT_ANNOTATED_CDS"/>
    <property type="molecule type" value="Genomic_DNA"/>
</dbReference>
<dbReference type="OrthoDB" id="6077919at2759"/>
<dbReference type="eggNOG" id="KOG1721">
    <property type="taxonomic scope" value="Eukaryota"/>
</dbReference>
<evidence type="ECO:0000256" key="1">
    <source>
        <dbReference type="ARBA" id="ARBA00004123"/>
    </source>
</evidence>
<keyword evidence="6" id="KW-0539">Nucleus</keyword>
<protein>
    <recommendedName>
        <fullName evidence="8">C2H2-type domain-containing protein</fullName>
    </recommendedName>
</protein>
<organism evidence="10 11">
    <name type="scientific">Magnaporthiopsis poae (strain ATCC 64411 / 73-15)</name>
    <name type="common">Kentucky bluegrass fungus</name>
    <name type="synonym">Magnaporthe poae</name>
    <dbReference type="NCBI Taxonomy" id="644358"/>
    <lineage>
        <taxon>Eukaryota</taxon>
        <taxon>Fungi</taxon>
        <taxon>Dikarya</taxon>
        <taxon>Ascomycota</taxon>
        <taxon>Pezizomycotina</taxon>
        <taxon>Sordariomycetes</taxon>
        <taxon>Sordariomycetidae</taxon>
        <taxon>Magnaporthales</taxon>
        <taxon>Magnaporthaceae</taxon>
        <taxon>Magnaporthiopsis</taxon>
    </lineage>
</organism>
<dbReference type="InterPro" id="IPR013087">
    <property type="entry name" value="Znf_C2H2_type"/>
</dbReference>
<dbReference type="GO" id="GO:0008270">
    <property type="term" value="F:zinc ion binding"/>
    <property type="evidence" value="ECO:0007669"/>
    <property type="project" value="UniProtKB-KW"/>
</dbReference>
<dbReference type="PANTHER" id="PTHR24406">
    <property type="entry name" value="TRANSCRIPTIONAL REPRESSOR CTCFL-RELATED"/>
    <property type="match status" value="1"/>
</dbReference>
<feature type="domain" description="C2H2-type" evidence="8">
    <location>
        <begin position="155"/>
        <end position="179"/>
    </location>
</feature>
<accession>A0A0C4DX58</accession>
<evidence type="ECO:0000313" key="11">
    <source>
        <dbReference type="Proteomes" id="UP000011715"/>
    </source>
</evidence>
<comment type="subcellular location">
    <subcellularLocation>
        <location evidence="1">Nucleus</location>
    </subcellularLocation>
</comment>
<proteinExistence type="predicted"/>
<name>A0A0C4DX58_MAGP6</name>
<dbReference type="Gene3D" id="3.30.160.60">
    <property type="entry name" value="Classic Zinc Finger"/>
    <property type="match status" value="1"/>
</dbReference>
<keyword evidence="2" id="KW-0479">Metal-binding</keyword>
<evidence type="ECO:0000256" key="5">
    <source>
        <dbReference type="ARBA" id="ARBA00022833"/>
    </source>
</evidence>
<evidence type="ECO:0000313" key="10">
    <source>
        <dbReference type="EnsemblFungi" id="MAPG_04596T0"/>
    </source>
</evidence>
<keyword evidence="11" id="KW-1185">Reference proteome</keyword>
<reference evidence="11" key="1">
    <citation type="submission" date="2010-05" db="EMBL/GenBank/DDBJ databases">
        <title>The genome sequence of Magnaporthe poae strain ATCC 64411.</title>
        <authorList>
            <person name="Ma L.-J."/>
            <person name="Dead R."/>
            <person name="Young S."/>
            <person name="Zeng Q."/>
            <person name="Koehrsen M."/>
            <person name="Alvarado L."/>
            <person name="Berlin A."/>
            <person name="Chapman S.B."/>
            <person name="Chen Z."/>
            <person name="Freedman E."/>
            <person name="Gellesch M."/>
            <person name="Goldberg J."/>
            <person name="Griggs A."/>
            <person name="Gujja S."/>
            <person name="Heilman E.R."/>
            <person name="Heiman D."/>
            <person name="Hepburn T."/>
            <person name="Howarth C."/>
            <person name="Jen D."/>
            <person name="Larson L."/>
            <person name="Mehta T."/>
            <person name="Neiman D."/>
            <person name="Pearson M."/>
            <person name="Roberts A."/>
            <person name="Saif S."/>
            <person name="Shea T."/>
            <person name="Shenoy N."/>
            <person name="Sisk P."/>
            <person name="Stolte C."/>
            <person name="Sykes S."/>
            <person name="Walk T."/>
            <person name="White J."/>
            <person name="Yandava C."/>
            <person name="Haas B."/>
            <person name="Nusbaum C."/>
            <person name="Birren B."/>
        </authorList>
    </citation>
    <scope>NUCLEOTIDE SEQUENCE [LARGE SCALE GENOMIC DNA]</scope>
    <source>
        <strain evidence="11">ATCC 64411 / 73-15</strain>
    </source>
</reference>
<evidence type="ECO:0000256" key="4">
    <source>
        <dbReference type="ARBA" id="ARBA00022771"/>
    </source>
</evidence>
<dbReference type="SMART" id="SM00355">
    <property type="entry name" value="ZnF_C2H2"/>
    <property type="match status" value="5"/>
</dbReference>
<reference evidence="9" key="3">
    <citation type="submission" date="2011-03" db="EMBL/GenBank/DDBJ databases">
        <title>Annotation of Magnaporthe poae ATCC 64411.</title>
        <authorList>
            <person name="Ma L.-J."/>
            <person name="Dead R."/>
            <person name="Young S.K."/>
            <person name="Zeng Q."/>
            <person name="Gargeya S."/>
            <person name="Fitzgerald M."/>
            <person name="Haas B."/>
            <person name="Abouelleil A."/>
            <person name="Alvarado L."/>
            <person name="Arachchi H.M."/>
            <person name="Berlin A."/>
            <person name="Brown A."/>
            <person name="Chapman S.B."/>
            <person name="Chen Z."/>
            <person name="Dunbar C."/>
            <person name="Freedman E."/>
            <person name="Gearin G."/>
            <person name="Gellesch M."/>
            <person name="Goldberg J."/>
            <person name="Griggs A."/>
            <person name="Gujja S."/>
            <person name="Heiman D."/>
            <person name="Howarth C."/>
            <person name="Larson L."/>
            <person name="Lui A."/>
            <person name="MacDonald P.J.P."/>
            <person name="Mehta T."/>
            <person name="Montmayeur A."/>
            <person name="Murphy C."/>
            <person name="Neiman D."/>
            <person name="Pearson M."/>
            <person name="Priest M."/>
            <person name="Roberts A."/>
            <person name="Saif S."/>
            <person name="Shea T."/>
            <person name="Shenoy N."/>
            <person name="Sisk P."/>
            <person name="Stolte C."/>
            <person name="Sykes S."/>
            <person name="Yandava C."/>
            <person name="Wortman J."/>
            <person name="Nusbaum C."/>
            <person name="Birren B."/>
        </authorList>
    </citation>
    <scope>NUCLEOTIDE SEQUENCE</scope>
    <source>
        <strain evidence="9">ATCC 64411</strain>
    </source>
</reference>
<evidence type="ECO:0000256" key="3">
    <source>
        <dbReference type="ARBA" id="ARBA00022737"/>
    </source>
</evidence>
<dbReference type="Proteomes" id="UP000011715">
    <property type="component" value="Unassembled WGS sequence"/>
</dbReference>
<dbReference type="GO" id="GO:0005634">
    <property type="term" value="C:nucleus"/>
    <property type="evidence" value="ECO:0007669"/>
    <property type="project" value="UniProtKB-SubCell"/>
</dbReference>
<reference evidence="9" key="2">
    <citation type="submission" date="2010-05" db="EMBL/GenBank/DDBJ databases">
        <title>The Genome Sequence of Magnaporthe poae strain ATCC 64411.</title>
        <authorList>
            <consortium name="The Broad Institute Genome Sequencing Platform"/>
            <consortium name="Broad Institute Genome Sequencing Center for Infectious Disease"/>
            <person name="Ma L.-J."/>
            <person name="Dead R."/>
            <person name="Young S."/>
            <person name="Zeng Q."/>
            <person name="Koehrsen M."/>
            <person name="Alvarado L."/>
            <person name="Berlin A."/>
            <person name="Chapman S.B."/>
            <person name="Chen Z."/>
            <person name="Freedman E."/>
            <person name="Gellesch M."/>
            <person name="Goldberg J."/>
            <person name="Griggs A."/>
            <person name="Gujja S."/>
            <person name="Heilman E.R."/>
            <person name="Heiman D."/>
            <person name="Hepburn T."/>
            <person name="Howarth C."/>
            <person name="Jen D."/>
            <person name="Larson L."/>
            <person name="Mehta T."/>
            <person name="Neiman D."/>
            <person name="Pearson M."/>
            <person name="Roberts A."/>
            <person name="Saif S."/>
            <person name="Shea T."/>
            <person name="Shenoy N."/>
            <person name="Sisk P."/>
            <person name="Stolte C."/>
            <person name="Sykes S."/>
            <person name="Walk T."/>
            <person name="White J."/>
            <person name="Yandava C."/>
            <person name="Haas B."/>
            <person name="Nusbaum C."/>
            <person name="Birren B."/>
        </authorList>
    </citation>
    <scope>NUCLEOTIDE SEQUENCE</scope>
    <source>
        <strain evidence="9">ATCC 64411</strain>
    </source>
</reference>
<dbReference type="AlphaFoldDB" id="A0A0C4DX58"/>